<dbReference type="GO" id="GO:0005789">
    <property type="term" value="C:endoplasmic reticulum membrane"/>
    <property type="evidence" value="ECO:0007669"/>
    <property type="project" value="UniProtKB-SubCell"/>
</dbReference>
<dbReference type="InterPro" id="IPR007269">
    <property type="entry name" value="ICMT_MeTrfase"/>
</dbReference>
<keyword evidence="5 11" id="KW-0808">Transferase</keyword>
<dbReference type="Pfam" id="PF04140">
    <property type="entry name" value="ICMT"/>
    <property type="match status" value="1"/>
</dbReference>
<evidence type="ECO:0000256" key="6">
    <source>
        <dbReference type="ARBA" id="ARBA00022691"/>
    </source>
</evidence>
<dbReference type="OrthoDB" id="422086at2759"/>
<keyword evidence="4 10" id="KW-0489">Methyltransferase</keyword>
<reference evidence="11 12" key="1">
    <citation type="journal article" date="2013" name="PLoS Genet.">
        <title>The genome and development-dependent transcriptomes of Pyronema confluens: a window into fungal evolution.</title>
        <authorList>
            <person name="Traeger S."/>
            <person name="Altegoer F."/>
            <person name="Freitag M."/>
            <person name="Gabaldon T."/>
            <person name="Kempken F."/>
            <person name="Kumar A."/>
            <person name="Marcet-Houben M."/>
            <person name="Poggeler S."/>
            <person name="Stajich J.E."/>
            <person name="Nowrousian M."/>
        </authorList>
    </citation>
    <scope>NUCLEOTIDE SEQUENCE [LARGE SCALE GENOMIC DNA]</scope>
    <source>
        <strain evidence="12">CBS 100304</strain>
        <tissue evidence="11">Vegetative mycelium</tissue>
    </source>
</reference>
<dbReference type="InterPro" id="IPR025770">
    <property type="entry name" value="PPMT_MeTrfase"/>
</dbReference>
<evidence type="ECO:0000256" key="10">
    <source>
        <dbReference type="RuleBase" id="RU362022"/>
    </source>
</evidence>
<dbReference type="STRING" id="1076935.U4L4W4"/>
<keyword evidence="7 10" id="KW-0812">Transmembrane</keyword>
<evidence type="ECO:0000313" key="11">
    <source>
        <dbReference type="EMBL" id="CCX05085.1"/>
    </source>
</evidence>
<comment type="subcellular location">
    <subcellularLocation>
        <location evidence="10">Endoplasmic reticulum membrane</location>
        <topology evidence="10">Multi-pass membrane protein</topology>
    </subcellularLocation>
    <subcellularLocation>
        <location evidence="1">Membrane</location>
        <topology evidence="1">Multi-pass membrane protein</topology>
    </subcellularLocation>
</comment>
<dbReference type="eggNOG" id="KOG2628">
    <property type="taxonomic scope" value="Eukaryota"/>
</dbReference>
<name>U4L4W4_PYROM</name>
<evidence type="ECO:0000256" key="7">
    <source>
        <dbReference type="ARBA" id="ARBA00022692"/>
    </source>
</evidence>
<dbReference type="AlphaFoldDB" id="U4L4W4"/>
<dbReference type="EMBL" id="HF935234">
    <property type="protein sequence ID" value="CCX05085.1"/>
    <property type="molecule type" value="Genomic_DNA"/>
</dbReference>
<keyword evidence="10" id="KW-0256">Endoplasmic reticulum</keyword>
<dbReference type="PANTHER" id="PTHR12714">
    <property type="entry name" value="PROTEIN-S ISOPRENYLCYSTEINE O-METHYLTRANSFERASE"/>
    <property type="match status" value="1"/>
</dbReference>
<evidence type="ECO:0000313" key="12">
    <source>
        <dbReference type="Proteomes" id="UP000018144"/>
    </source>
</evidence>
<comment type="similarity">
    <text evidence="2 10">Belongs to the class VI-like SAM-binding methyltransferase superfamily. Isoprenylcysteine carboxyl methyltransferase family.</text>
</comment>
<dbReference type="OMA" id="IKREEAY"/>
<evidence type="ECO:0000256" key="3">
    <source>
        <dbReference type="ARBA" id="ARBA00012151"/>
    </source>
</evidence>
<keyword evidence="12" id="KW-1185">Reference proteome</keyword>
<protein>
    <recommendedName>
        <fullName evidence="3 10">Protein-S-isoprenylcysteine O-methyltransferase</fullName>
        <ecNumber evidence="3 10">2.1.1.100</ecNumber>
    </recommendedName>
</protein>
<evidence type="ECO:0000256" key="1">
    <source>
        <dbReference type="ARBA" id="ARBA00004141"/>
    </source>
</evidence>
<evidence type="ECO:0000256" key="8">
    <source>
        <dbReference type="ARBA" id="ARBA00022989"/>
    </source>
</evidence>
<dbReference type="Proteomes" id="UP000018144">
    <property type="component" value="Unassembled WGS sequence"/>
</dbReference>
<feature type="transmembrane region" description="Helical" evidence="10">
    <location>
        <begin position="64"/>
        <end position="82"/>
    </location>
</feature>
<gene>
    <name evidence="11" type="ORF">PCON_04672</name>
</gene>
<comment type="catalytic activity">
    <reaction evidence="10">
        <text>[protein]-C-terminal S-[(2E,6E)-farnesyl]-L-cysteine + S-adenosyl-L-methionine = [protein]-C-terminal S-[(2E,6E)-farnesyl]-L-cysteine methyl ester + S-adenosyl-L-homocysteine</text>
        <dbReference type="Rhea" id="RHEA:21672"/>
        <dbReference type="Rhea" id="RHEA-COMP:12125"/>
        <dbReference type="Rhea" id="RHEA-COMP:12126"/>
        <dbReference type="ChEBI" id="CHEBI:57856"/>
        <dbReference type="ChEBI" id="CHEBI:59789"/>
        <dbReference type="ChEBI" id="CHEBI:90510"/>
        <dbReference type="ChEBI" id="CHEBI:90511"/>
        <dbReference type="EC" id="2.1.1.100"/>
    </reaction>
</comment>
<feature type="transmembrane region" description="Helical" evidence="10">
    <location>
        <begin position="128"/>
        <end position="149"/>
    </location>
</feature>
<keyword evidence="8 10" id="KW-1133">Transmembrane helix</keyword>
<dbReference type="PROSITE" id="PS51564">
    <property type="entry name" value="SAM_ICMT"/>
    <property type="match status" value="1"/>
</dbReference>
<keyword evidence="9 10" id="KW-0472">Membrane</keyword>
<evidence type="ECO:0000256" key="9">
    <source>
        <dbReference type="ARBA" id="ARBA00023136"/>
    </source>
</evidence>
<organism evidence="11 12">
    <name type="scientific">Pyronema omphalodes (strain CBS 100304)</name>
    <name type="common">Pyronema confluens</name>
    <dbReference type="NCBI Taxonomy" id="1076935"/>
    <lineage>
        <taxon>Eukaryota</taxon>
        <taxon>Fungi</taxon>
        <taxon>Dikarya</taxon>
        <taxon>Ascomycota</taxon>
        <taxon>Pezizomycotina</taxon>
        <taxon>Pezizomycetes</taxon>
        <taxon>Pezizales</taxon>
        <taxon>Pyronemataceae</taxon>
        <taxon>Pyronema</taxon>
    </lineage>
</organism>
<dbReference type="PANTHER" id="PTHR12714:SF9">
    <property type="entry name" value="PROTEIN-S-ISOPRENYLCYSTEINE O-METHYLTRANSFERASE"/>
    <property type="match status" value="1"/>
</dbReference>
<proteinExistence type="inferred from homology"/>
<keyword evidence="6 10" id="KW-0949">S-adenosyl-L-methionine</keyword>
<dbReference type="GO" id="GO:0032259">
    <property type="term" value="P:methylation"/>
    <property type="evidence" value="ECO:0007669"/>
    <property type="project" value="UniProtKB-KW"/>
</dbReference>
<dbReference type="GO" id="GO:0004671">
    <property type="term" value="F:protein C-terminal S-isoprenylcysteine carboxyl O-methyltransferase activity"/>
    <property type="evidence" value="ECO:0007669"/>
    <property type="project" value="UniProtKB-EC"/>
</dbReference>
<accession>U4L4W4</accession>
<feature type="transmembrane region" description="Helical" evidence="10">
    <location>
        <begin position="36"/>
        <end position="57"/>
    </location>
</feature>
<evidence type="ECO:0000256" key="4">
    <source>
        <dbReference type="ARBA" id="ARBA00022603"/>
    </source>
</evidence>
<evidence type="ECO:0000256" key="2">
    <source>
        <dbReference type="ARBA" id="ARBA00009140"/>
    </source>
</evidence>
<evidence type="ECO:0000256" key="5">
    <source>
        <dbReference type="ARBA" id="ARBA00022679"/>
    </source>
</evidence>
<sequence length="249" mass="28445">MTYQSHQRHFSRGELPSQVSFPAYLYPSGSYALDGIATRAGGLGVVFALALNAAWTWRNGFPQLPLFVACLAFFHFMEFWITARYNTRRGKVEAFILTSNGAAYNIAHASAIIEALVEYYFFPQLKALNWVTLVGLFLVIIGQTARTLAMKHAGSNFSHYVVTEKEAGHRLVTEGIYAWLRHPSYFGYYWWAVGTQVMLGNPICALGFAAFLWMFFSNRVKHEEEHLMGFFREYSDYRKRSWVGIPFIG</sequence>
<dbReference type="Gene3D" id="1.20.120.1630">
    <property type="match status" value="1"/>
</dbReference>
<dbReference type="EC" id="2.1.1.100" evidence="3 10"/>
<feature type="transmembrane region" description="Helical" evidence="10">
    <location>
        <begin position="188"/>
        <end position="216"/>
    </location>
</feature>